<organism evidence="6 7">
    <name type="scientific">Cytospora leucostoma</name>
    <dbReference type="NCBI Taxonomy" id="1230097"/>
    <lineage>
        <taxon>Eukaryota</taxon>
        <taxon>Fungi</taxon>
        <taxon>Dikarya</taxon>
        <taxon>Ascomycota</taxon>
        <taxon>Pezizomycotina</taxon>
        <taxon>Sordariomycetes</taxon>
        <taxon>Sordariomycetidae</taxon>
        <taxon>Diaporthales</taxon>
        <taxon>Cytosporaceae</taxon>
        <taxon>Cytospora</taxon>
    </lineage>
</organism>
<feature type="region of interest" description="Disordered" evidence="2">
    <location>
        <begin position="128"/>
        <end position="149"/>
    </location>
</feature>
<dbReference type="InterPro" id="IPR052479">
    <property type="entry name" value="GPI-anchor_Adhesion_Reg"/>
</dbReference>
<evidence type="ECO:0000313" key="7">
    <source>
        <dbReference type="Proteomes" id="UP000285146"/>
    </source>
</evidence>
<keyword evidence="7" id="KW-1185">Reference proteome</keyword>
<feature type="chain" id="PRO_5019203048" description="Yeast cell wall synthesis Kre9/Knh1-like N-terminal domain-containing protein" evidence="4">
    <location>
        <begin position="22"/>
        <end position="175"/>
    </location>
</feature>
<keyword evidence="3" id="KW-0812">Transmembrane</keyword>
<feature type="transmembrane region" description="Helical" evidence="3">
    <location>
        <begin position="153"/>
        <end position="174"/>
    </location>
</feature>
<dbReference type="EMBL" id="LKEB01000024">
    <property type="protein sequence ID" value="ROW11955.1"/>
    <property type="molecule type" value="Genomic_DNA"/>
</dbReference>
<dbReference type="PANTHER" id="PTHR35185">
    <property type="entry name" value="SERINE/THREONINE-RICH PROTEIN ADG2-RELATED"/>
    <property type="match status" value="1"/>
</dbReference>
<evidence type="ECO:0000259" key="5">
    <source>
        <dbReference type="Pfam" id="PF10342"/>
    </source>
</evidence>
<name>A0A423X7M4_9PEZI</name>
<comment type="caution">
    <text evidence="6">The sequence shown here is derived from an EMBL/GenBank/DDBJ whole genome shotgun (WGS) entry which is preliminary data.</text>
</comment>
<dbReference type="InterPro" id="IPR018466">
    <property type="entry name" value="Kre9/Knh1-like_N"/>
</dbReference>
<evidence type="ECO:0000256" key="4">
    <source>
        <dbReference type="SAM" id="SignalP"/>
    </source>
</evidence>
<feature type="signal peptide" evidence="4">
    <location>
        <begin position="1"/>
        <end position="21"/>
    </location>
</feature>
<evidence type="ECO:0000256" key="1">
    <source>
        <dbReference type="ARBA" id="ARBA00022729"/>
    </source>
</evidence>
<dbReference type="Pfam" id="PF10342">
    <property type="entry name" value="Kre9_KNH"/>
    <property type="match status" value="1"/>
</dbReference>
<feature type="domain" description="Yeast cell wall synthesis Kre9/Knh1-like N-terminal" evidence="5">
    <location>
        <begin position="27"/>
        <end position="117"/>
    </location>
</feature>
<dbReference type="PANTHER" id="PTHR35185:SF1">
    <property type="entry name" value="UPF0619 GPI-ANCHORED MEMBRANE PROTEIN C1322.10"/>
    <property type="match status" value="1"/>
</dbReference>
<keyword evidence="3" id="KW-1133">Transmembrane helix</keyword>
<keyword evidence="3" id="KW-0472">Membrane</keyword>
<dbReference type="OrthoDB" id="5316007at2759"/>
<accession>A0A423X7M4</accession>
<evidence type="ECO:0000313" key="6">
    <source>
        <dbReference type="EMBL" id="ROW11955.1"/>
    </source>
</evidence>
<evidence type="ECO:0000256" key="2">
    <source>
        <dbReference type="SAM" id="MobiDB-lite"/>
    </source>
</evidence>
<dbReference type="STRING" id="1230097.A0A423X7M4"/>
<dbReference type="Proteomes" id="UP000285146">
    <property type="component" value="Unassembled WGS sequence"/>
</dbReference>
<keyword evidence="1 4" id="KW-0732">Signal</keyword>
<evidence type="ECO:0000256" key="3">
    <source>
        <dbReference type="SAM" id="Phobius"/>
    </source>
</evidence>
<dbReference type="AlphaFoldDB" id="A0A423X7M4"/>
<protein>
    <recommendedName>
        <fullName evidence="5">Yeast cell wall synthesis Kre9/Knh1-like N-terminal domain-containing protein</fullName>
    </recommendedName>
</protein>
<proteinExistence type="predicted"/>
<gene>
    <name evidence="6" type="ORF">VPNG_05165</name>
</gene>
<sequence>MLSRNLLTLGSLLSAVAGPVAITITAPEQGAKWDFSSSNTITWKSVDTDPVSFEIVLESPNNSSISQTVIAKSVNTTEGKYTFTNVVTPAGDDYQINFIGNTDLNSGIITQSQVFAVTKSGVKATTTTSSATASATGTATGTSSSTTASGSSAASALGVTFGIAGPILAALSIIF</sequence>
<dbReference type="InParanoid" id="A0A423X7M4"/>
<reference evidence="6 7" key="1">
    <citation type="submission" date="2015-09" db="EMBL/GenBank/DDBJ databases">
        <title>Host preference determinants of Valsa canker pathogens revealed by comparative genomics.</title>
        <authorList>
            <person name="Yin Z."/>
            <person name="Huang L."/>
        </authorList>
    </citation>
    <scope>NUCLEOTIDE SEQUENCE [LARGE SCALE GENOMIC DNA]</scope>
    <source>
        <strain evidence="6 7">SXYLt</strain>
    </source>
</reference>